<comment type="caution">
    <text evidence="3">The sequence shown here is derived from an EMBL/GenBank/DDBJ whole genome shotgun (WGS) entry which is preliminary data.</text>
</comment>
<keyword evidence="1" id="KW-0472">Membrane</keyword>
<keyword evidence="4" id="KW-1185">Reference proteome</keyword>
<gene>
    <name evidence="3" type="ORF">RFM51_00030</name>
</gene>
<sequence>MSVIPLKQQKLKLIACFQLGTPAGCSMRFLFLQAGFGILRTMLKNRRFLVSWSCFRADATGTSAIEFAMLAPIFILLLLGMVAYGIYFGASHSVQQIAADAARTAIAGLNQTERQALVTDFIARDVSGYPFVDPNKLTVNAQDSAADGSQFVVSVSYDARNLPIWNLFRTLPLPGTTIKRQSTIRVGGI</sequence>
<proteinExistence type="predicted"/>
<name>A0ABU4WPI6_9HYPH</name>
<keyword evidence="1" id="KW-0812">Transmembrane</keyword>
<feature type="domain" description="TadE-like" evidence="2">
    <location>
        <begin position="61"/>
        <end position="103"/>
    </location>
</feature>
<evidence type="ECO:0000313" key="3">
    <source>
        <dbReference type="EMBL" id="MDX8437957.1"/>
    </source>
</evidence>
<dbReference type="Proteomes" id="UP001272097">
    <property type="component" value="Unassembled WGS sequence"/>
</dbReference>
<dbReference type="InterPro" id="IPR012495">
    <property type="entry name" value="TadE-like_dom"/>
</dbReference>
<accession>A0ABU4WPI6</accession>
<dbReference type="EMBL" id="JAVIIS010000001">
    <property type="protein sequence ID" value="MDX8437957.1"/>
    <property type="molecule type" value="Genomic_DNA"/>
</dbReference>
<dbReference type="RefSeq" id="WP_320211813.1">
    <property type="nucleotide sequence ID" value="NZ_JAVIIS010000001.1"/>
</dbReference>
<keyword evidence="1" id="KW-1133">Transmembrane helix</keyword>
<evidence type="ECO:0000259" key="2">
    <source>
        <dbReference type="Pfam" id="PF07811"/>
    </source>
</evidence>
<dbReference type="Pfam" id="PF07811">
    <property type="entry name" value="TadE"/>
    <property type="match status" value="1"/>
</dbReference>
<feature type="transmembrane region" description="Helical" evidence="1">
    <location>
        <begin position="64"/>
        <end position="87"/>
    </location>
</feature>
<reference evidence="3 4" key="1">
    <citation type="submission" date="2023-08" db="EMBL/GenBank/DDBJ databases">
        <title>Implementing the SeqCode for naming new Mesorhizobium species isolated from Vachellia karroo root nodules.</title>
        <authorList>
            <person name="Van Lill M."/>
        </authorList>
    </citation>
    <scope>NUCLEOTIDE SEQUENCE [LARGE SCALE GENOMIC DNA]</scope>
    <source>
        <strain evidence="3 4">VK3E</strain>
    </source>
</reference>
<protein>
    <submittedName>
        <fullName evidence="3">Pilus assembly protein</fullName>
    </submittedName>
</protein>
<evidence type="ECO:0000313" key="4">
    <source>
        <dbReference type="Proteomes" id="UP001272097"/>
    </source>
</evidence>
<evidence type="ECO:0000256" key="1">
    <source>
        <dbReference type="SAM" id="Phobius"/>
    </source>
</evidence>
<organism evidence="3 4">
    <name type="scientific">Mesorhizobium australafricanum</name>
    <dbReference type="NCBI Taxonomy" id="3072311"/>
    <lineage>
        <taxon>Bacteria</taxon>
        <taxon>Pseudomonadati</taxon>
        <taxon>Pseudomonadota</taxon>
        <taxon>Alphaproteobacteria</taxon>
        <taxon>Hyphomicrobiales</taxon>
        <taxon>Phyllobacteriaceae</taxon>
        <taxon>Mesorhizobium</taxon>
    </lineage>
</organism>